<feature type="domain" description="HTH araC/xylS-type" evidence="5">
    <location>
        <begin position="162"/>
        <end position="264"/>
    </location>
</feature>
<dbReference type="PROSITE" id="PS01124">
    <property type="entry name" value="HTH_ARAC_FAMILY_2"/>
    <property type="match status" value="1"/>
</dbReference>
<proteinExistence type="predicted"/>
<feature type="region of interest" description="Disordered" evidence="4">
    <location>
        <begin position="257"/>
        <end position="276"/>
    </location>
</feature>
<dbReference type="EMBL" id="LPUY01000074">
    <property type="protein sequence ID" value="KUP92496.1"/>
    <property type="molecule type" value="Genomic_DNA"/>
</dbReference>
<name>A0A132BWC0_9RHOB</name>
<dbReference type="RefSeq" id="WP_068243931.1">
    <property type="nucleotide sequence ID" value="NZ_LPUY01000074.1"/>
</dbReference>
<comment type="caution">
    <text evidence="6">The sequence shown here is derived from an EMBL/GenBank/DDBJ whole genome shotgun (WGS) entry which is preliminary data.</text>
</comment>
<sequence>MPFDPKSTGPLDVSPLLRLMSGGAWQIELAHERDCHLLIWITRGQGRLLMDGQCRGFGPHTAICIPARTLFALELGRQSIGQVLRVGEALPCNLPETPMQIRVSDMQEQARLNTLFDAIQREQQINDDHALRAVLSYADLMGIQVQRLWQRASENQKISAARRLCRAYCARLAQDAEGAYNMAGHACELGVTPTHLTRVCKQETGKTAAALLTERHLHSARSLLIRTSLPMRDIAQTLGFGSAAYFTRFITQHTGETPSALRKSARGDAKPQVQNR</sequence>
<dbReference type="PANTHER" id="PTHR43280">
    <property type="entry name" value="ARAC-FAMILY TRANSCRIPTIONAL REGULATOR"/>
    <property type="match status" value="1"/>
</dbReference>
<dbReference type="Gene3D" id="1.10.10.60">
    <property type="entry name" value="Homeodomain-like"/>
    <property type="match status" value="1"/>
</dbReference>
<reference evidence="6 7" key="1">
    <citation type="submission" date="2015-12" db="EMBL/GenBank/DDBJ databases">
        <title>Genome sequence of the marine Rhodobacteraceae strain O3.65, Candidatus Tritonibacter horizontis.</title>
        <authorList>
            <person name="Poehlein A."/>
            <person name="Giebel H.A."/>
            <person name="Voget S."/>
            <person name="Brinkhoff T."/>
        </authorList>
    </citation>
    <scope>NUCLEOTIDE SEQUENCE [LARGE SCALE GENOMIC DNA]</scope>
    <source>
        <strain evidence="6 7">O3.65</strain>
    </source>
</reference>
<evidence type="ECO:0000313" key="6">
    <source>
        <dbReference type="EMBL" id="KUP92496.1"/>
    </source>
</evidence>
<protein>
    <submittedName>
        <fullName evidence="6">Xylose operon regulatory protein</fullName>
    </submittedName>
</protein>
<accession>A0A132BWC0</accession>
<evidence type="ECO:0000256" key="4">
    <source>
        <dbReference type="SAM" id="MobiDB-lite"/>
    </source>
</evidence>
<keyword evidence="2" id="KW-0238">DNA-binding</keyword>
<dbReference type="AlphaFoldDB" id="A0A132BWC0"/>
<dbReference type="Pfam" id="PF12833">
    <property type="entry name" value="HTH_18"/>
    <property type="match status" value="1"/>
</dbReference>
<keyword evidence="7" id="KW-1185">Reference proteome</keyword>
<organism evidence="6 7">
    <name type="scientific">Tritonibacter horizontis</name>
    <dbReference type="NCBI Taxonomy" id="1768241"/>
    <lineage>
        <taxon>Bacteria</taxon>
        <taxon>Pseudomonadati</taxon>
        <taxon>Pseudomonadota</taxon>
        <taxon>Alphaproteobacteria</taxon>
        <taxon>Rhodobacterales</taxon>
        <taxon>Paracoccaceae</taxon>
        <taxon>Tritonibacter</taxon>
    </lineage>
</organism>
<dbReference type="GO" id="GO:0043565">
    <property type="term" value="F:sequence-specific DNA binding"/>
    <property type="evidence" value="ECO:0007669"/>
    <property type="project" value="InterPro"/>
</dbReference>
<evidence type="ECO:0000313" key="7">
    <source>
        <dbReference type="Proteomes" id="UP000068382"/>
    </source>
</evidence>
<evidence type="ECO:0000259" key="5">
    <source>
        <dbReference type="PROSITE" id="PS01124"/>
    </source>
</evidence>
<dbReference type="OrthoDB" id="9814125at2"/>
<evidence type="ECO:0000256" key="3">
    <source>
        <dbReference type="ARBA" id="ARBA00023163"/>
    </source>
</evidence>
<keyword evidence="1" id="KW-0805">Transcription regulation</keyword>
<dbReference type="InterPro" id="IPR018060">
    <property type="entry name" value="HTH_AraC"/>
</dbReference>
<evidence type="ECO:0000256" key="2">
    <source>
        <dbReference type="ARBA" id="ARBA00023125"/>
    </source>
</evidence>
<dbReference type="SUPFAM" id="SSF46689">
    <property type="entry name" value="Homeodomain-like"/>
    <property type="match status" value="1"/>
</dbReference>
<dbReference type="SMART" id="SM00342">
    <property type="entry name" value="HTH_ARAC"/>
    <property type="match status" value="1"/>
</dbReference>
<dbReference type="PATRIC" id="fig|1768241.3.peg.2585"/>
<gene>
    <name evidence="6" type="primary">xylR</name>
    <name evidence="6" type="ORF">TRIHO_24660</name>
</gene>
<dbReference type="Proteomes" id="UP000068382">
    <property type="component" value="Unassembled WGS sequence"/>
</dbReference>
<keyword evidence="3" id="KW-0804">Transcription</keyword>
<dbReference type="InterPro" id="IPR009057">
    <property type="entry name" value="Homeodomain-like_sf"/>
</dbReference>
<evidence type="ECO:0000256" key="1">
    <source>
        <dbReference type="ARBA" id="ARBA00023015"/>
    </source>
</evidence>
<dbReference type="PANTHER" id="PTHR43280:SF32">
    <property type="entry name" value="TRANSCRIPTIONAL REGULATORY PROTEIN"/>
    <property type="match status" value="1"/>
</dbReference>
<dbReference type="GO" id="GO:0003700">
    <property type="term" value="F:DNA-binding transcription factor activity"/>
    <property type="evidence" value="ECO:0007669"/>
    <property type="project" value="InterPro"/>
</dbReference>